<comment type="caution">
    <text evidence="1">The sequence shown here is derived from an EMBL/GenBank/DDBJ whole genome shotgun (WGS) entry which is preliminary data.</text>
</comment>
<dbReference type="SUPFAM" id="SSF53474">
    <property type="entry name" value="alpha/beta-Hydrolases"/>
    <property type="match status" value="1"/>
</dbReference>
<dbReference type="Proteomes" id="UP000606653">
    <property type="component" value="Unassembled WGS sequence"/>
</dbReference>
<keyword evidence="1" id="KW-0378">Hydrolase</keyword>
<organism evidence="1 2">
    <name type="scientific">Saccharibacillus kuerlensis</name>
    <dbReference type="NCBI Taxonomy" id="459527"/>
    <lineage>
        <taxon>Bacteria</taxon>
        <taxon>Bacillati</taxon>
        <taxon>Bacillota</taxon>
        <taxon>Bacilli</taxon>
        <taxon>Bacillales</taxon>
        <taxon>Paenibacillaceae</taxon>
        <taxon>Saccharibacillus</taxon>
    </lineage>
</organism>
<evidence type="ECO:0000313" key="1">
    <source>
        <dbReference type="EMBL" id="GGO04035.1"/>
    </source>
</evidence>
<dbReference type="GO" id="GO:0016787">
    <property type="term" value="F:hydrolase activity"/>
    <property type="evidence" value="ECO:0007669"/>
    <property type="project" value="UniProtKB-KW"/>
</dbReference>
<dbReference type="RefSeq" id="WP_018976468.1">
    <property type="nucleotide sequence ID" value="NZ_BMLN01000008.1"/>
</dbReference>
<dbReference type="Gene3D" id="3.40.50.1820">
    <property type="entry name" value="alpha/beta hydrolase"/>
    <property type="match status" value="1"/>
</dbReference>
<gene>
    <name evidence="1" type="primary">ytaP</name>
    <name evidence="1" type="ORF">GCM10010969_28920</name>
</gene>
<reference evidence="2" key="1">
    <citation type="journal article" date="2019" name="Int. J. Syst. Evol. Microbiol.">
        <title>The Global Catalogue of Microorganisms (GCM) 10K type strain sequencing project: providing services to taxonomists for standard genome sequencing and annotation.</title>
        <authorList>
            <consortium name="The Broad Institute Genomics Platform"/>
            <consortium name="The Broad Institute Genome Sequencing Center for Infectious Disease"/>
            <person name="Wu L."/>
            <person name="Ma J."/>
        </authorList>
    </citation>
    <scope>NUCLEOTIDE SEQUENCE [LARGE SCALE GENOMIC DNA]</scope>
    <source>
        <strain evidence="2">CGMCC 1.6964</strain>
    </source>
</reference>
<protein>
    <submittedName>
        <fullName evidence="1">Hydrolase YtaP</fullName>
    </submittedName>
</protein>
<proteinExistence type="predicted"/>
<dbReference type="EMBL" id="BMLN01000008">
    <property type="protein sequence ID" value="GGO04035.1"/>
    <property type="molecule type" value="Genomic_DNA"/>
</dbReference>
<accession>A0ABQ2L593</accession>
<keyword evidence="2" id="KW-1185">Reference proteome</keyword>
<dbReference type="InterPro" id="IPR029058">
    <property type="entry name" value="AB_hydrolase_fold"/>
</dbReference>
<evidence type="ECO:0000313" key="2">
    <source>
        <dbReference type="Proteomes" id="UP000606653"/>
    </source>
</evidence>
<dbReference type="PANTHER" id="PTHR47381:SF3">
    <property type="entry name" value="ALPHA_BETA-HYDROLASES SUPERFAMILY PROTEIN"/>
    <property type="match status" value="1"/>
</dbReference>
<sequence>MRVSPLWAYLGDLPEDKPVEARLVRSEVYDGYRLETLILELNGIESVPAYVALPAEAEAPYPIVLFNHSHGGNYDQGKRELIHSSPYLQQESFARTLTGMGYAVGCIDMWCFGERSGRTESETFKEMLWNGQVMWGMMLHDNLKFLDYLCGREDTEASQAAALGMSMGGLMAWWSAALDERIGVTADICGQVEARALIERRGLDHHGFYSYVPGLLKHTDTLDIQKRIAPRARISLTGRHDKLCPPEGVRRLDEGLRAVYAEQGYPDRWCSVVTSGGHAETAEMRETWKHFLAKHLRMEG</sequence>
<name>A0ABQ2L593_9BACL</name>
<dbReference type="PANTHER" id="PTHR47381">
    <property type="entry name" value="ALPHA/BETA-HYDROLASES SUPERFAMILY PROTEIN"/>
    <property type="match status" value="1"/>
</dbReference>